<comment type="similarity">
    <text evidence="3">Belongs to the glycosyl hydrolase 24 family.</text>
</comment>
<dbReference type="InterPro" id="IPR002196">
    <property type="entry name" value="Glyco_hydro_24"/>
</dbReference>
<dbReference type="EC" id="3.2.1.17" evidence="3"/>
<dbReference type="InterPro" id="IPR023346">
    <property type="entry name" value="Lysozyme-like_dom_sf"/>
</dbReference>
<keyword evidence="2 3" id="KW-0081">Bacteriolytic enzyme</keyword>
<dbReference type="Gene3D" id="1.10.530.40">
    <property type="match status" value="1"/>
</dbReference>
<accession>A0ABP8VAT0</accession>
<dbReference type="PANTHER" id="PTHR37406:SF1">
    <property type="entry name" value="T4-TYPE LYSOZYME 1-RELATED"/>
    <property type="match status" value="1"/>
</dbReference>
<reference evidence="5" key="1">
    <citation type="journal article" date="2019" name="Int. J. Syst. Evol. Microbiol.">
        <title>The Global Catalogue of Microorganisms (GCM) 10K type strain sequencing project: providing services to taxonomists for standard genome sequencing and annotation.</title>
        <authorList>
            <consortium name="The Broad Institute Genomics Platform"/>
            <consortium name="The Broad Institute Genome Sequencing Center for Infectious Disease"/>
            <person name="Wu L."/>
            <person name="Ma J."/>
        </authorList>
    </citation>
    <scope>NUCLEOTIDE SEQUENCE [LARGE SCALE GENOMIC DNA]</scope>
    <source>
        <strain evidence="5">JCM 17805</strain>
    </source>
</reference>
<evidence type="ECO:0000256" key="1">
    <source>
        <dbReference type="ARBA" id="ARBA00022529"/>
    </source>
</evidence>
<dbReference type="PANTHER" id="PTHR37406">
    <property type="entry name" value="T4-TYPE LYSOZYME 1-RELATED"/>
    <property type="match status" value="1"/>
</dbReference>
<dbReference type="RefSeq" id="WP_345198562.1">
    <property type="nucleotide sequence ID" value="NZ_BAABFL010000468.1"/>
</dbReference>
<evidence type="ECO:0000313" key="4">
    <source>
        <dbReference type="EMBL" id="GAA4652067.1"/>
    </source>
</evidence>
<dbReference type="SUPFAM" id="SSF53955">
    <property type="entry name" value="Lysozyme-like"/>
    <property type="match status" value="1"/>
</dbReference>
<comment type="catalytic activity">
    <reaction evidence="3">
        <text>Hydrolysis of (1-&gt;4)-beta-linkages between N-acetylmuramic acid and N-acetyl-D-glucosamine residues in a peptidoglycan and between N-acetyl-D-glucosamine residues in chitodextrins.</text>
        <dbReference type="EC" id="3.2.1.17"/>
    </reaction>
</comment>
<comment type="caution">
    <text evidence="4">The sequence shown here is derived from an EMBL/GenBank/DDBJ whole genome shotgun (WGS) entry which is preliminary data.</text>
</comment>
<dbReference type="Pfam" id="PF00959">
    <property type="entry name" value="Phage_lysozyme"/>
    <property type="match status" value="1"/>
</dbReference>
<keyword evidence="1 3" id="KW-0929">Antimicrobial</keyword>
<keyword evidence="5" id="KW-1185">Reference proteome</keyword>
<proteinExistence type="inferred from homology"/>
<evidence type="ECO:0000313" key="5">
    <source>
        <dbReference type="Proteomes" id="UP001500604"/>
    </source>
</evidence>
<dbReference type="InterPro" id="IPR023347">
    <property type="entry name" value="Lysozyme_dom_sf"/>
</dbReference>
<protein>
    <recommendedName>
        <fullName evidence="3">Lysozyme</fullName>
        <ecNumber evidence="3">3.2.1.17</ecNumber>
    </recommendedName>
</protein>
<sequence>MDATDLIKLHEGCRLKPYRCTANKLTIGWGRNLDDNGIDQEEADFMLDSDVIAVEKELGSNLSWFCSLDEVRQAVLTDMCFNLGWPRLSAFKKTLQHIEGGHYELAAIEMLNSKWARQVKNRAARLSEMMQSGKWPEVT</sequence>
<gene>
    <name evidence="4" type="ORF">GCM10023116_43510</name>
</gene>
<name>A0ABP8VAT0_9GAMM</name>
<evidence type="ECO:0000256" key="2">
    <source>
        <dbReference type="ARBA" id="ARBA00022638"/>
    </source>
</evidence>
<keyword evidence="3" id="KW-0378">Hydrolase</keyword>
<keyword evidence="3" id="KW-0326">Glycosidase</keyword>
<evidence type="ECO:0000256" key="3">
    <source>
        <dbReference type="RuleBase" id="RU003788"/>
    </source>
</evidence>
<dbReference type="EMBL" id="BAABFL010000468">
    <property type="protein sequence ID" value="GAA4652067.1"/>
    <property type="molecule type" value="Genomic_DNA"/>
</dbReference>
<dbReference type="InterPro" id="IPR052619">
    <property type="entry name" value="Phage_lysozyme-like"/>
</dbReference>
<dbReference type="Proteomes" id="UP001500604">
    <property type="component" value="Unassembled WGS sequence"/>
</dbReference>
<organism evidence="4 5">
    <name type="scientific">Kistimonas scapharcae</name>
    <dbReference type="NCBI Taxonomy" id="1036133"/>
    <lineage>
        <taxon>Bacteria</taxon>
        <taxon>Pseudomonadati</taxon>
        <taxon>Pseudomonadota</taxon>
        <taxon>Gammaproteobacteria</taxon>
        <taxon>Oceanospirillales</taxon>
        <taxon>Endozoicomonadaceae</taxon>
        <taxon>Kistimonas</taxon>
    </lineage>
</organism>